<reference evidence="2 3" key="1">
    <citation type="submission" date="2018-12" db="EMBL/GenBank/DDBJ databases">
        <authorList>
            <consortium name="Pathogen Informatics"/>
        </authorList>
    </citation>
    <scope>NUCLEOTIDE SEQUENCE [LARGE SCALE GENOMIC DNA]</scope>
    <source>
        <strain evidence="2 3">NCTC6754</strain>
    </source>
</reference>
<dbReference type="PANTHER" id="PTHR30531:SF14">
    <property type="entry name" value="SURFACE PRESENTATION OF ANTIGENS PROTEIN SPAS"/>
    <property type="match status" value="1"/>
</dbReference>
<sequence>MKMDKEEVKREMKEQEGNPEVKSKRREVHMEILSEQVKSDIENSRLIVCQPHAYYDRDLF</sequence>
<name>A0A3S4LSS7_SALET</name>
<gene>
    <name evidence="2" type="primary">spaS_3</name>
    <name evidence="2" type="ORF">NCTC6754_03598</name>
</gene>
<organism evidence="2 3">
    <name type="scientific">Salmonella enterica I</name>
    <dbReference type="NCBI Taxonomy" id="59201"/>
    <lineage>
        <taxon>Bacteria</taxon>
        <taxon>Pseudomonadati</taxon>
        <taxon>Pseudomonadota</taxon>
        <taxon>Gammaproteobacteria</taxon>
        <taxon>Enterobacterales</taxon>
        <taxon>Enterobacteriaceae</taxon>
        <taxon>Salmonella</taxon>
    </lineage>
</organism>
<dbReference type="AlphaFoldDB" id="A0A3S4LSS7"/>
<dbReference type="GO" id="GO:0005886">
    <property type="term" value="C:plasma membrane"/>
    <property type="evidence" value="ECO:0007669"/>
    <property type="project" value="TreeGrafter"/>
</dbReference>
<proteinExistence type="predicted"/>
<dbReference type="InterPro" id="IPR006135">
    <property type="entry name" value="T3SS_substrate_exporter"/>
</dbReference>
<dbReference type="Proteomes" id="UP000269208">
    <property type="component" value="Chromosome"/>
</dbReference>
<evidence type="ECO:0000313" key="3">
    <source>
        <dbReference type="Proteomes" id="UP000269208"/>
    </source>
</evidence>
<dbReference type="EMBL" id="LR134190">
    <property type="protein sequence ID" value="VEB55025.1"/>
    <property type="molecule type" value="Genomic_DNA"/>
</dbReference>
<dbReference type="PANTHER" id="PTHR30531">
    <property type="entry name" value="FLAGELLAR BIOSYNTHETIC PROTEIN FLHB"/>
    <property type="match status" value="1"/>
</dbReference>
<dbReference type="Pfam" id="PF01312">
    <property type="entry name" value="Bac_export_2"/>
    <property type="match status" value="1"/>
</dbReference>
<evidence type="ECO:0000313" key="2">
    <source>
        <dbReference type="EMBL" id="VEB55025.1"/>
    </source>
</evidence>
<dbReference type="GO" id="GO:0009306">
    <property type="term" value="P:protein secretion"/>
    <property type="evidence" value="ECO:0007669"/>
    <property type="project" value="InterPro"/>
</dbReference>
<evidence type="ECO:0000256" key="1">
    <source>
        <dbReference type="SAM" id="MobiDB-lite"/>
    </source>
</evidence>
<protein>
    <submittedName>
        <fullName evidence="2">Virulence associated secretory protein</fullName>
    </submittedName>
</protein>
<dbReference type="Gene3D" id="6.10.250.2080">
    <property type="match status" value="1"/>
</dbReference>
<feature type="region of interest" description="Disordered" evidence="1">
    <location>
        <begin position="1"/>
        <end position="26"/>
    </location>
</feature>
<accession>A0A3S4LSS7</accession>